<dbReference type="InterPro" id="IPR001757">
    <property type="entry name" value="P_typ_ATPase"/>
</dbReference>
<dbReference type="PRINTS" id="PR00119">
    <property type="entry name" value="CATATPASE"/>
</dbReference>
<gene>
    <name evidence="13" type="ORF">EPV75_05330</name>
</gene>
<dbReference type="InterPro" id="IPR023298">
    <property type="entry name" value="ATPase_P-typ_TM_dom_sf"/>
</dbReference>
<keyword evidence="4 11" id="KW-0812">Transmembrane</keyword>
<dbReference type="InterPro" id="IPR059000">
    <property type="entry name" value="ATPase_P-type_domA"/>
</dbReference>
<evidence type="ECO:0000256" key="1">
    <source>
        <dbReference type="ARBA" id="ARBA00004651"/>
    </source>
</evidence>
<dbReference type="Gene3D" id="3.40.50.1000">
    <property type="entry name" value="HAD superfamily/HAD-like"/>
    <property type="match status" value="1"/>
</dbReference>
<dbReference type="GO" id="GO:0005507">
    <property type="term" value="F:copper ion binding"/>
    <property type="evidence" value="ECO:0007669"/>
    <property type="project" value="TreeGrafter"/>
</dbReference>
<dbReference type="InterPro" id="IPR023214">
    <property type="entry name" value="HAD_sf"/>
</dbReference>
<proteinExistence type="inferred from homology"/>
<dbReference type="Gene3D" id="2.70.150.10">
    <property type="entry name" value="Calcium-transporting ATPase, cytoplasmic transduction domain A"/>
    <property type="match status" value="1"/>
</dbReference>
<evidence type="ECO:0000256" key="9">
    <source>
        <dbReference type="ARBA" id="ARBA00022989"/>
    </source>
</evidence>
<dbReference type="InterPro" id="IPR027256">
    <property type="entry name" value="P-typ_ATPase_IB"/>
</dbReference>
<feature type="transmembrane region" description="Helical" evidence="11">
    <location>
        <begin position="593"/>
        <end position="611"/>
    </location>
</feature>
<organism evidence="13 14">
    <name type="scientific">Hydrogenovibrio thermophilus</name>
    <dbReference type="NCBI Taxonomy" id="265883"/>
    <lineage>
        <taxon>Bacteria</taxon>
        <taxon>Pseudomonadati</taxon>
        <taxon>Pseudomonadota</taxon>
        <taxon>Gammaproteobacteria</taxon>
        <taxon>Thiotrichales</taxon>
        <taxon>Piscirickettsiaceae</taxon>
        <taxon>Hydrogenovibrio</taxon>
    </lineage>
</organism>
<keyword evidence="9 11" id="KW-1133">Transmembrane helix</keyword>
<dbReference type="PANTHER" id="PTHR43520:SF8">
    <property type="entry name" value="P-TYPE CU(+) TRANSPORTER"/>
    <property type="match status" value="1"/>
</dbReference>
<evidence type="ECO:0000256" key="8">
    <source>
        <dbReference type="ARBA" id="ARBA00022967"/>
    </source>
</evidence>
<dbReference type="NCBIfam" id="TIGR01525">
    <property type="entry name" value="ATPase-IB_hvy"/>
    <property type="match status" value="1"/>
</dbReference>
<dbReference type="SFLD" id="SFLDG00002">
    <property type="entry name" value="C1.7:_P-type_atpase_like"/>
    <property type="match status" value="1"/>
</dbReference>
<dbReference type="PANTHER" id="PTHR43520">
    <property type="entry name" value="ATP7, ISOFORM B"/>
    <property type="match status" value="1"/>
</dbReference>
<evidence type="ECO:0000256" key="3">
    <source>
        <dbReference type="ARBA" id="ARBA00022475"/>
    </source>
</evidence>
<dbReference type="InterPro" id="IPR036412">
    <property type="entry name" value="HAD-like_sf"/>
</dbReference>
<dbReference type="PRINTS" id="PR00943">
    <property type="entry name" value="CUATPASE"/>
</dbReference>
<dbReference type="InterPro" id="IPR018303">
    <property type="entry name" value="ATPase_P-typ_P_site"/>
</dbReference>
<keyword evidence="10 11" id="KW-0472">Membrane</keyword>
<keyword evidence="7 11" id="KW-0067">ATP-binding</keyword>
<dbReference type="InterPro" id="IPR044492">
    <property type="entry name" value="P_typ_ATPase_HD_dom"/>
</dbReference>
<dbReference type="Proteomes" id="UP000285478">
    <property type="component" value="Chromosome"/>
</dbReference>
<dbReference type="NCBIfam" id="TIGR01494">
    <property type="entry name" value="ATPase_P-type"/>
    <property type="match status" value="1"/>
</dbReference>
<comment type="similarity">
    <text evidence="2 11">Belongs to the cation transport ATPase (P-type) (TC 3.A.3) family. Type IB subfamily.</text>
</comment>
<dbReference type="GO" id="GO:0005524">
    <property type="term" value="F:ATP binding"/>
    <property type="evidence" value="ECO:0007669"/>
    <property type="project" value="UniProtKB-UniRule"/>
</dbReference>
<dbReference type="GO" id="GO:0043682">
    <property type="term" value="F:P-type divalent copper transporter activity"/>
    <property type="evidence" value="ECO:0007669"/>
    <property type="project" value="TreeGrafter"/>
</dbReference>
<dbReference type="EMBL" id="CP035033">
    <property type="protein sequence ID" value="QAB16438.1"/>
    <property type="molecule type" value="Genomic_DNA"/>
</dbReference>
<feature type="domain" description="P-type ATPase A" evidence="12">
    <location>
        <begin position="133"/>
        <end position="233"/>
    </location>
</feature>
<dbReference type="FunFam" id="2.70.150.10:FF:000020">
    <property type="entry name" value="Copper-exporting P-type ATPase A"/>
    <property type="match status" value="1"/>
</dbReference>
<feature type="transmembrane region" description="Helical" evidence="11">
    <location>
        <begin position="617"/>
        <end position="638"/>
    </location>
</feature>
<dbReference type="SUPFAM" id="SSF56784">
    <property type="entry name" value="HAD-like"/>
    <property type="match status" value="1"/>
</dbReference>
<feature type="transmembrane region" description="Helical" evidence="11">
    <location>
        <begin position="69"/>
        <end position="93"/>
    </location>
</feature>
<evidence type="ECO:0000313" key="13">
    <source>
        <dbReference type="EMBL" id="QAB16438.1"/>
    </source>
</evidence>
<dbReference type="GO" id="GO:0060003">
    <property type="term" value="P:copper ion export"/>
    <property type="evidence" value="ECO:0007669"/>
    <property type="project" value="UniProtKB-ARBA"/>
</dbReference>
<keyword evidence="5 11" id="KW-0479">Metal-binding</keyword>
<evidence type="ECO:0000256" key="2">
    <source>
        <dbReference type="ARBA" id="ARBA00006024"/>
    </source>
</evidence>
<dbReference type="SFLD" id="SFLDF00027">
    <property type="entry name" value="p-type_atpase"/>
    <property type="match status" value="1"/>
</dbReference>
<sequence>MFREKFWWSFWLTVPVVIWSPHIQSLLGFQAPDFPGSTWIPAILSTLIFVYGGRVFLQSAWHELQAKLPGMMTLISLAILVAFLFSWVVQLNWLDAQPLWWELASLIVIMLLGHWIEMRSIHQAQGALQALAKLLPDTATKLTDKGEQDVPVAELTENDRVRVRPGERLPVDGTIENGESDVNESMITGESQPVKKSPGDTVIAGTVNGSGSLEISVTHTGDNTQLSGIMRFVSEAQKSKSRAQHLADRAAQWLTAVAIASGVVTLIAWQWAGASLDFSIIRVVTVLVIACPHALGLAVPLVVAISTTMGAQHGLLIRDRRGLEEARRLDTVVFDKTGTLTLGEFRVVDCTTRDTESDESLLKIAAAIESESEHPIAQGIVNTAKERELSWPKVEHFQAISGQGVSAQLDGKSYQMGGNALLKSENIELPKPLKDAADQASKNAQTAIFLIRDRQAIATFIVADAIRPESREAIESLHQQGLNVAILTGDAQAVADSVAQQLGIDTVMAEVRPEDKAKQVEALQAKGQRVAMVGDGVNDAPALATADVGIAIGAGTDVAVEAGHIVLVRSDPRDIPKITRLSQRTYRKMVQNLWWAAGYNIVAIPLAAGVLMKWDLLLSPAAGAILMSMSTVIVAINAQLMKRQPL</sequence>
<evidence type="ECO:0000256" key="11">
    <source>
        <dbReference type="RuleBase" id="RU362081"/>
    </source>
</evidence>
<evidence type="ECO:0000256" key="10">
    <source>
        <dbReference type="ARBA" id="ARBA00023136"/>
    </source>
</evidence>
<dbReference type="PROSITE" id="PS00154">
    <property type="entry name" value="ATPASE_E1_E2"/>
    <property type="match status" value="1"/>
</dbReference>
<dbReference type="InterPro" id="IPR023299">
    <property type="entry name" value="ATPase_P-typ_cyto_dom_N"/>
</dbReference>
<dbReference type="KEGG" id="htr:EPV75_05330"/>
<keyword evidence="6 11" id="KW-0547">Nucleotide-binding</keyword>
<evidence type="ECO:0000256" key="6">
    <source>
        <dbReference type="ARBA" id="ARBA00022741"/>
    </source>
</evidence>
<dbReference type="NCBIfam" id="TIGR01511">
    <property type="entry name" value="ATPase-IB1_Cu"/>
    <property type="match status" value="1"/>
</dbReference>
<dbReference type="SUPFAM" id="SSF81665">
    <property type="entry name" value="Calcium ATPase, transmembrane domain M"/>
    <property type="match status" value="1"/>
</dbReference>
<name>A0A410H693_9GAMM</name>
<dbReference type="GO" id="GO:0016887">
    <property type="term" value="F:ATP hydrolysis activity"/>
    <property type="evidence" value="ECO:0007669"/>
    <property type="project" value="InterPro"/>
</dbReference>
<evidence type="ECO:0000259" key="12">
    <source>
        <dbReference type="Pfam" id="PF00122"/>
    </source>
</evidence>
<dbReference type="SFLD" id="SFLDS00003">
    <property type="entry name" value="Haloacid_Dehalogenase"/>
    <property type="match status" value="1"/>
</dbReference>
<dbReference type="Pfam" id="PF00702">
    <property type="entry name" value="Hydrolase"/>
    <property type="match status" value="1"/>
</dbReference>
<dbReference type="AlphaFoldDB" id="A0A410H693"/>
<comment type="subcellular location">
    <subcellularLocation>
        <location evidence="1">Cell membrane</location>
        <topology evidence="1">Multi-pass membrane protein</topology>
    </subcellularLocation>
</comment>
<accession>A0A410H693</accession>
<protein>
    <submittedName>
        <fullName evidence="13">Heavy metal translocating P-type ATPase</fullName>
    </submittedName>
</protein>
<dbReference type="GO" id="GO:0005886">
    <property type="term" value="C:plasma membrane"/>
    <property type="evidence" value="ECO:0007669"/>
    <property type="project" value="UniProtKB-SubCell"/>
</dbReference>
<feature type="transmembrane region" description="Helical" evidence="11">
    <location>
        <begin position="38"/>
        <end position="57"/>
    </location>
</feature>
<reference evidence="13 14" key="1">
    <citation type="journal article" date="2018" name="Environ. Microbiol.">
        <title>Genomes of ubiquitous marine and hypersaline Hydrogenovibrio, Thiomicrorhabdus and Thiomicrospira spp. encode a diversity of mechanisms to sustain chemolithoautotrophy in heterogeneous environments.</title>
        <authorList>
            <person name="Scott K.M."/>
            <person name="Williams J."/>
            <person name="Porter C.M.B."/>
            <person name="Russel S."/>
            <person name="Harmer T.L."/>
            <person name="Paul J.H."/>
            <person name="Antonen K.M."/>
            <person name="Bridges M.K."/>
            <person name="Camper G.J."/>
            <person name="Campla C.K."/>
            <person name="Casella L.G."/>
            <person name="Chase E."/>
            <person name="Conrad J.W."/>
            <person name="Cruz M.C."/>
            <person name="Dunlap D.S."/>
            <person name="Duran L."/>
            <person name="Fahsbender E.M."/>
            <person name="Goldsmith D.B."/>
            <person name="Keeley R.F."/>
            <person name="Kondoff M.R."/>
            <person name="Kussy B.I."/>
            <person name="Lane M.K."/>
            <person name="Lawler S."/>
            <person name="Leigh B.A."/>
            <person name="Lewis C."/>
            <person name="Lostal L.M."/>
            <person name="Marking D."/>
            <person name="Mancera P.A."/>
            <person name="McClenthan E.C."/>
            <person name="McIntyre E.A."/>
            <person name="Mine J.A."/>
            <person name="Modi S."/>
            <person name="Moore B.D."/>
            <person name="Morgan W.A."/>
            <person name="Nelson K.M."/>
            <person name="Nguyen K.N."/>
            <person name="Ogburn N."/>
            <person name="Parrino D.G."/>
            <person name="Pedapudi A.D."/>
            <person name="Pelham R.P."/>
            <person name="Preece A.M."/>
            <person name="Rampersad E.A."/>
            <person name="Richardson J.C."/>
            <person name="Rodgers C.M."/>
            <person name="Schaffer B.L."/>
            <person name="Sheridan N.E."/>
            <person name="Solone M.R."/>
            <person name="Staley Z.R."/>
            <person name="Tabuchi M."/>
            <person name="Waide R.J."/>
            <person name="Wanjugi P.W."/>
            <person name="Young S."/>
            <person name="Clum A."/>
            <person name="Daum C."/>
            <person name="Huntemann M."/>
            <person name="Ivanova N."/>
            <person name="Kyrpides N."/>
            <person name="Mikhailova N."/>
            <person name="Palaniappan K."/>
            <person name="Pillay M."/>
            <person name="Reddy T.B.K."/>
            <person name="Shapiro N."/>
            <person name="Stamatis D."/>
            <person name="Varghese N."/>
            <person name="Woyke T."/>
            <person name="Boden R."/>
            <person name="Freyermuth S.K."/>
            <person name="Kerfeld C.A."/>
        </authorList>
    </citation>
    <scope>NUCLEOTIDE SEQUENCE [LARGE SCALE GENOMIC DNA]</scope>
    <source>
        <strain evidence="13 14">JR-2</strain>
    </source>
</reference>
<dbReference type="InterPro" id="IPR008250">
    <property type="entry name" value="ATPase_P-typ_transduc_dom_A_sf"/>
</dbReference>
<evidence type="ECO:0000313" key="14">
    <source>
        <dbReference type="Proteomes" id="UP000285478"/>
    </source>
</evidence>
<dbReference type="Pfam" id="PF00122">
    <property type="entry name" value="E1-E2_ATPase"/>
    <property type="match status" value="1"/>
</dbReference>
<feature type="transmembrane region" description="Helical" evidence="11">
    <location>
        <begin position="99"/>
        <end position="116"/>
    </location>
</feature>
<feature type="transmembrane region" description="Helical" evidence="11">
    <location>
        <begin position="284"/>
        <end position="311"/>
    </location>
</feature>
<dbReference type="SUPFAM" id="SSF81653">
    <property type="entry name" value="Calcium ATPase, transduction domain A"/>
    <property type="match status" value="1"/>
</dbReference>
<dbReference type="GO" id="GO:0055070">
    <property type="term" value="P:copper ion homeostasis"/>
    <property type="evidence" value="ECO:0007669"/>
    <property type="project" value="TreeGrafter"/>
</dbReference>
<evidence type="ECO:0000256" key="4">
    <source>
        <dbReference type="ARBA" id="ARBA00022692"/>
    </source>
</evidence>
<keyword evidence="3 11" id="KW-1003">Cell membrane</keyword>
<evidence type="ECO:0000256" key="5">
    <source>
        <dbReference type="ARBA" id="ARBA00022723"/>
    </source>
</evidence>
<dbReference type="Gene3D" id="3.40.1110.10">
    <property type="entry name" value="Calcium-transporting ATPase, cytoplasmic domain N"/>
    <property type="match status" value="1"/>
</dbReference>
<keyword evidence="8" id="KW-1278">Translocase</keyword>
<evidence type="ECO:0000256" key="7">
    <source>
        <dbReference type="ARBA" id="ARBA00022840"/>
    </source>
</evidence>
<keyword evidence="14" id="KW-1185">Reference proteome</keyword>
<feature type="transmembrane region" description="Helical" evidence="11">
    <location>
        <begin position="250"/>
        <end position="272"/>
    </location>
</feature>